<name>U5WRU2_MYCKA</name>
<keyword evidence="4" id="KW-0274">FAD</keyword>
<dbReference type="InterPro" id="IPR036318">
    <property type="entry name" value="FAD-bd_PCMH-like_sf"/>
</dbReference>
<dbReference type="HOGENOM" id="CLU_017779_4_1_11"/>
<dbReference type="InterPro" id="IPR016167">
    <property type="entry name" value="FAD-bd_PCMH_sub1"/>
</dbReference>
<protein>
    <submittedName>
        <fullName evidence="7">Oxidoreductase</fullName>
    </submittedName>
</protein>
<dbReference type="InterPro" id="IPR016169">
    <property type="entry name" value="FAD-bd_PCMH_sub2"/>
</dbReference>
<dbReference type="Gene3D" id="3.30.465.10">
    <property type="match status" value="1"/>
</dbReference>
<evidence type="ECO:0000313" key="8">
    <source>
        <dbReference type="Proteomes" id="UP000017786"/>
    </source>
</evidence>
<dbReference type="GO" id="GO:0016491">
    <property type="term" value="F:oxidoreductase activity"/>
    <property type="evidence" value="ECO:0007669"/>
    <property type="project" value="UniProtKB-KW"/>
</dbReference>
<dbReference type="PROSITE" id="PS51387">
    <property type="entry name" value="FAD_PCMH"/>
    <property type="match status" value="1"/>
</dbReference>
<dbReference type="PANTHER" id="PTHR43716:SF1">
    <property type="entry name" value="D-2-HYDROXYGLUTARATE DEHYDROGENASE, MITOCHONDRIAL"/>
    <property type="match status" value="1"/>
</dbReference>
<dbReference type="eggNOG" id="COG0277">
    <property type="taxonomic scope" value="Bacteria"/>
</dbReference>
<evidence type="ECO:0000256" key="3">
    <source>
        <dbReference type="ARBA" id="ARBA00022630"/>
    </source>
</evidence>
<sequence length="485" mass="51200">MFGARRMMDYGLETLQHRSSTEDSHGDPRRPRAAPTVVSMLRGLANVVGSHHVVTDADVLAARSVDHTGRYRGRASALVRPGSAEQVAEVLRVCRDAGAYVTVQGGRTSLVAGTVPQHDDVLLSTERLCAVGDVDVLERRVVAGAGATLAAVQRAATAAGLVFGVDLSARDSATVGGMAATNAGGLRTVRYGNMSEQLVGLDVALPDGSVLHRHSRVRRDNTGYDLPALFVGAEGTLGVITQLDLRLHPAPSHRVTAICGFSDLDALVAAGRVLRDADGIAALELIDGRAAALTREQLGLAAPVEGDWLLLVELAADHDQTDRLAGLLGGMRFRGEPAVGVDSAARQRLWRTREALAEVLGGYGPPLKVDVSLPLPAIGRFARDAASLVHAHVADALPVLFGHIGEGNLHLNVLRLPPDREPALYPELMGLIAECGGNVSSEHGVGSRKRRYLGMSREPTDIAVMRTIKAALDPTGYLNAAVLFE</sequence>
<dbReference type="EMBL" id="CP006835">
    <property type="protein sequence ID" value="AGZ51637.1"/>
    <property type="molecule type" value="Genomic_DNA"/>
</dbReference>
<comment type="similarity">
    <text evidence="2">Belongs to the FAD-binding oxidoreductase/transferase type 4 family.</text>
</comment>
<evidence type="ECO:0000259" key="6">
    <source>
        <dbReference type="PROSITE" id="PS51387"/>
    </source>
</evidence>
<evidence type="ECO:0000313" key="7">
    <source>
        <dbReference type="EMBL" id="AGZ51637.1"/>
    </source>
</evidence>
<keyword evidence="5" id="KW-0560">Oxidoreductase</keyword>
<reference evidence="7 8" key="1">
    <citation type="submission" date="2013-10" db="EMBL/GenBank/DDBJ databases">
        <title>Genome sequence of Mycobacterium kansasii.</title>
        <authorList>
            <consortium name="McGill University Mycobacterium genome consortium"/>
            <person name="Veyrier F.J."/>
            <person name="Behr M.A."/>
        </authorList>
    </citation>
    <scope>NUCLEOTIDE SEQUENCE [LARGE SCALE GENOMIC DNA]</scope>
    <source>
        <strain evidence="7 8">ATCC 12478</strain>
    </source>
</reference>
<dbReference type="GO" id="GO:0022904">
    <property type="term" value="P:respiratory electron transport chain"/>
    <property type="evidence" value="ECO:0007669"/>
    <property type="project" value="TreeGrafter"/>
</dbReference>
<dbReference type="InterPro" id="IPR006094">
    <property type="entry name" value="Oxid_FAD_bind_N"/>
</dbReference>
<dbReference type="AlphaFoldDB" id="U5WRU2"/>
<dbReference type="InterPro" id="IPR004113">
    <property type="entry name" value="FAD-bd_oxidored_4_C"/>
</dbReference>
<accession>U5WRU2</accession>
<dbReference type="InterPro" id="IPR016166">
    <property type="entry name" value="FAD-bd_PCMH"/>
</dbReference>
<dbReference type="PANTHER" id="PTHR43716">
    <property type="entry name" value="D-2-HYDROXYGLUTARATE DEHYDROGENASE, MITOCHONDRIAL"/>
    <property type="match status" value="1"/>
</dbReference>
<feature type="domain" description="FAD-binding PCMH-type" evidence="6">
    <location>
        <begin position="71"/>
        <end position="250"/>
    </location>
</feature>
<evidence type="ECO:0000256" key="4">
    <source>
        <dbReference type="ARBA" id="ARBA00022827"/>
    </source>
</evidence>
<organism evidence="7 8">
    <name type="scientific">Mycobacterium kansasii ATCC 12478</name>
    <dbReference type="NCBI Taxonomy" id="557599"/>
    <lineage>
        <taxon>Bacteria</taxon>
        <taxon>Bacillati</taxon>
        <taxon>Actinomycetota</taxon>
        <taxon>Actinomycetes</taxon>
        <taxon>Mycobacteriales</taxon>
        <taxon>Mycobacteriaceae</taxon>
        <taxon>Mycobacterium</taxon>
    </lineage>
</organism>
<proteinExistence type="inferred from homology"/>
<evidence type="ECO:0000256" key="1">
    <source>
        <dbReference type="ARBA" id="ARBA00001974"/>
    </source>
</evidence>
<dbReference type="Pfam" id="PF01565">
    <property type="entry name" value="FAD_binding_4"/>
    <property type="match status" value="1"/>
</dbReference>
<dbReference type="Gene3D" id="3.30.70.2190">
    <property type="match status" value="1"/>
</dbReference>
<dbReference type="SUPFAM" id="SSF56176">
    <property type="entry name" value="FAD-binding/transporter-associated domain-like"/>
    <property type="match status" value="1"/>
</dbReference>
<dbReference type="InterPro" id="IPR016171">
    <property type="entry name" value="Vanillyl_alc_oxidase_C-sub2"/>
</dbReference>
<comment type="cofactor">
    <cofactor evidence="1">
        <name>FAD</name>
        <dbReference type="ChEBI" id="CHEBI:57692"/>
    </cofactor>
</comment>
<dbReference type="Pfam" id="PF02913">
    <property type="entry name" value="FAD-oxidase_C"/>
    <property type="match status" value="1"/>
</dbReference>
<dbReference type="Gene3D" id="3.30.70.2740">
    <property type="match status" value="1"/>
</dbReference>
<dbReference type="KEGG" id="mkn:MKAN_16180"/>
<dbReference type="Gene3D" id="1.10.45.10">
    <property type="entry name" value="Vanillyl-alcohol Oxidase, Chain A, domain 4"/>
    <property type="match status" value="1"/>
</dbReference>
<evidence type="ECO:0000256" key="2">
    <source>
        <dbReference type="ARBA" id="ARBA00008000"/>
    </source>
</evidence>
<keyword evidence="3" id="KW-0285">Flavoprotein</keyword>
<dbReference type="InterPro" id="IPR051264">
    <property type="entry name" value="FAD-oxidored/transferase_4"/>
</dbReference>
<dbReference type="SUPFAM" id="SSF55103">
    <property type="entry name" value="FAD-linked oxidases, C-terminal domain"/>
    <property type="match status" value="1"/>
</dbReference>
<dbReference type="InterPro" id="IPR016164">
    <property type="entry name" value="FAD-linked_Oxase-like_C"/>
</dbReference>
<dbReference type="GO" id="GO:0071949">
    <property type="term" value="F:FAD binding"/>
    <property type="evidence" value="ECO:0007669"/>
    <property type="project" value="InterPro"/>
</dbReference>
<gene>
    <name evidence="7" type="ORF">MKAN_16180</name>
</gene>
<dbReference type="Proteomes" id="UP000017786">
    <property type="component" value="Chromosome"/>
</dbReference>
<dbReference type="FunFam" id="1.10.45.10:FF:000001">
    <property type="entry name" value="D-lactate dehydrogenase mitochondrial"/>
    <property type="match status" value="1"/>
</dbReference>
<evidence type="ECO:0000256" key="5">
    <source>
        <dbReference type="ARBA" id="ARBA00023002"/>
    </source>
</evidence>
<dbReference type="Gene3D" id="3.30.43.10">
    <property type="entry name" value="Uridine Diphospho-n-acetylenolpyruvylglucosamine Reductase, domain 2"/>
    <property type="match status" value="1"/>
</dbReference>